<comment type="caution">
    <text evidence="8">The sequence shown here is derived from an EMBL/GenBank/DDBJ whole genome shotgun (WGS) entry which is preliminary data.</text>
</comment>
<feature type="domain" description="Anaphase-promoting complex subunit 4 long" evidence="7">
    <location>
        <begin position="276"/>
        <end position="477"/>
    </location>
</feature>
<dbReference type="GO" id="GO:0034399">
    <property type="term" value="C:nuclear periphery"/>
    <property type="evidence" value="ECO:0007669"/>
    <property type="project" value="TreeGrafter"/>
</dbReference>
<dbReference type="GO" id="GO:0005680">
    <property type="term" value="C:anaphase-promoting complex"/>
    <property type="evidence" value="ECO:0007669"/>
    <property type="project" value="InterPro"/>
</dbReference>
<evidence type="ECO:0000259" key="6">
    <source>
        <dbReference type="Pfam" id="PF12894"/>
    </source>
</evidence>
<dbReference type="Proteomes" id="UP001217918">
    <property type="component" value="Unassembled WGS sequence"/>
</dbReference>
<proteinExistence type="predicted"/>
<feature type="domain" description="Anaphase-promoting complex subunit 4-like WD40" evidence="6">
    <location>
        <begin position="29"/>
        <end position="117"/>
    </location>
</feature>
<dbReference type="Pfam" id="PF12896">
    <property type="entry name" value="ANAPC4"/>
    <property type="match status" value="1"/>
</dbReference>
<evidence type="ECO:0000313" key="9">
    <source>
        <dbReference type="Proteomes" id="UP001217918"/>
    </source>
</evidence>
<keyword evidence="5" id="KW-0131">Cell cycle</keyword>
<evidence type="ECO:0000256" key="4">
    <source>
        <dbReference type="ARBA" id="ARBA00022786"/>
    </source>
</evidence>
<dbReference type="AlphaFoldDB" id="A0AAD9I2R4"/>
<evidence type="ECO:0000256" key="2">
    <source>
        <dbReference type="ARBA" id="ARBA00022618"/>
    </source>
</evidence>
<keyword evidence="4" id="KW-0833">Ubl conjugation pathway</keyword>
<dbReference type="InterPro" id="IPR024977">
    <property type="entry name" value="Apc4-like_WD40_dom"/>
</dbReference>
<sequence>MAEDAIPLKVFSQSALHAAPVFGGRLACNPVIDLAATVGDEGETLYIWRANQQVVAKYAERNQAVGAIRWKEDGQALAVGWSDGVVRLVGLENSKAVHNIHVADGGSADVLYIAWARNWTGQTRTRSRSKRPRGAAHHLLPATTDLDDRSDVLDLPHELTFLEIDTALPKLSPLPVSGGSGDDIFVFSTRASLEFVFRPLHPEDTDSVDVMIVGLGDGSIHLSICNSFVVGSWKNFVRMDKARPGQLGLCGHGSHADLSTHFLLFGQDVGQSSSLYLVPMDLTFVHTSPVDLSLLASKTTTLQNLLRYMQQTQSHMVSEWKSTRELPNRFLASVQEDLDKAGRGGMNIVQALYHTLVTGHVYPAVRDWLVDGVAERGHKRWDKAVVSGLENLRALVHENLLPALERCGILLSRLLGLARFHAAREEVGFGATPVAGLVDMVACLTLVAHRVLGAVMDELARFRVFSHWLRFQIDRLAAPSTVEELTEREATMDHETVLAYLRRYLLASPLALFLGELARDDYSHDWDLVEDGSSRLEMVDEQLKRHELGQPYTKALPNLGFLVSWLAKKATAVFADIAQAQKRNVRFGPAEELSIGGPIRKHVARVCLGHQAAAAAAAAAEAAAHDEKEATVYTAVLGDEAEKTVHVFRTKTGITKGISGTASTTVLCLELPDGIIDLDFLDDESLLLLSYAEAKATNPEGPAHSQADKSRAYVLRVRYRSSEWTWLPFAADALPAASLRLGRSDCGRTLMPIEVPGGSSTSKPAYMTVRPRSQARGEMPARLCLLGEDKTSYTVYALPEDWEAAWRARNG</sequence>
<dbReference type="GO" id="GO:0051301">
    <property type="term" value="P:cell division"/>
    <property type="evidence" value="ECO:0007669"/>
    <property type="project" value="UniProtKB-KW"/>
</dbReference>
<keyword evidence="9" id="KW-1185">Reference proteome</keyword>
<reference evidence="8" key="1">
    <citation type="journal article" date="2023" name="Mol. Plant Microbe Interact.">
        <title>Elucidating the Obligate Nature and Biological Capacity of an Invasive Fungal Corn Pathogen.</title>
        <authorList>
            <person name="MacCready J.S."/>
            <person name="Roggenkamp E.M."/>
            <person name="Gdanetz K."/>
            <person name="Chilvers M.I."/>
        </authorList>
    </citation>
    <scope>NUCLEOTIDE SEQUENCE</scope>
    <source>
        <strain evidence="8">PM02</strain>
    </source>
</reference>
<dbReference type="SUPFAM" id="SSF50978">
    <property type="entry name" value="WD40 repeat-like"/>
    <property type="match status" value="1"/>
</dbReference>
<evidence type="ECO:0000313" key="8">
    <source>
        <dbReference type="EMBL" id="KAK2070114.1"/>
    </source>
</evidence>
<dbReference type="GO" id="GO:0070979">
    <property type="term" value="P:protein K11-linked ubiquitination"/>
    <property type="evidence" value="ECO:0007669"/>
    <property type="project" value="TreeGrafter"/>
</dbReference>
<dbReference type="PANTHER" id="PTHR13260:SF0">
    <property type="entry name" value="ANAPHASE-PROMOTING COMPLEX SUBUNIT 4"/>
    <property type="match status" value="1"/>
</dbReference>
<accession>A0AAD9I2R4</accession>
<evidence type="ECO:0000256" key="1">
    <source>
        <dbReference type="ARBA" id="ARBA00016067"/>
    </source>
</evidence>
<dbReference type="InterPro" id="IPR024790">
    <property type="entry name" value="APC4_long_dom"/>
</dbReference>
<dbReference type="InterPro" id="IPR024789">
    <property type="entry name" value="APC4"/>
</dbReference>
<dbReference type="InterPro" id="IPR015943">
    <property type="entry name" value="WD40/YVTN_repeat-like_dom_sf"/>
</dbReference>
<evidence type="ECO:0000256" key="5">
    <source>
        <dbReference type="ARBA" id="ARBA00023306"/>
    </source>
</evidence>
<protein>
    <recommendedName>
        <fullName evidence="1">Anaphase-promoting complex subunit 4</fullName>
    </recommendedName>
</protein>
<gene>
    <name evidence="8" type="ORF">P8C59_004642</name>
</gene>
<dbReference type="InterPro" id="IPR036322">
    <property type="entry name" value="WD40_repeat_dom_sf"/>
</dbReference>
<keyword evidence="3" id="KW-0498">Mitosis</keyword>
<evidence type="ECO:0000256" key="3">
    <source>
        <dbReference type="ARBA" id="ARBA00022776"/>
    </source>
</evidence>
<dbReference type="PANTHER" id="PTHR13260">
    <property type="entry name" value="ANAPHASE PROMOTING COMPLEX SUBUNIT 4 APC4"/>
    <property type="match status" value="1"/>
</dbReference>
<dbReference type="EMBL" id="JAQQPM010000003">
    <property type="protein sequence ID" value="KAK2070114.1"/>
    <property type="molecule type" value="Genomic_DNA"/>
</dbReference>
<name>A0AAD9I2R4_9PEZI</name>
<dbReference type="Pfam" id="PF12894">
    <property type="entry name" value="ANAPC4_WD40"/>
    <property type="match status" value="1"/>
</dbReference>
<evidence type="ECO:0000259" key="7">
    <source>
        <dbReference type="Pfam" id="PF12896"/>
    </source>
</evidence>
<dbReference type="GO" id="GO:0031145">
    <property type="term" value="P:anaphase-promoting complex-dependent catabolic process"/>
    <property type="evidence" value="ECO:0007669"/>
    <property type="project" value="InterPro"/>
</dbReference>
<dbReference type="Gene3D" id="2.130.10.10">
    <property type="entry name" value="YVTN repeat-like/Quinoprotein amine dehydrogenase"/>
    <property type="match status" value="1"/>
</dbReference>
<keyword evidence="2" id="KW-0132">Cell division</keyword>
<organism evidence="8 9">
    <name type="scientific">Phyllachora maydis</name>
    <dbReference type="NCBI Taxonomy" id="1825666"/>
    <lineage>
        <taxon>Eukaryota</taxon>
        <taxon>Fungi</taxon>
        <taxon>Dikarya</taxon>
        <taxon>Ascomycota</taxon>
        <taxon>Pezizomycotina</taxon>
        <taxon>Sordariomycetes</taxon>
        <taxon>Sordariomycetidae</taxon>
        <taxon>Phyllachorales</taxon>
        <taxon>Phyllachoraceae</taxon>
        <taxon>Phyllachora</taxon>
    </lineage>
</organism>